<protein>
    <submittedName>
        <fullName evidence="2">Uncharacterized protein</fullName>
    </submittedName>
</protein>
<organism evidence="2">
    <name type="scientific">marine metagenome</name>
    <dbReference type="NCBI Taxonomy" id="408172"/>
    <lineage>
        <taxon>unclassified sequences</taxon>
        <taxon>metagenomes</taxon>
        <taxon>ecological metagenomes</taxon>
    </lineage>
</organism>
<evidence type="ECO:0000313" key="2">
    <source>
        <dbReference type="EMBL" id="SVA70831.1"/>
    </source>
</evidence>
<proteinExistence type="predicted"/>
<sequence>MEGEQEQIEELRDNQKEVLSRRISFWLSFILAVGISFWYYALNPPDSTEMRKMRLFFKENIMDVAKFIRLPDDELQGFAALKSHPFYQTYLKSSEVEKEKIRALIHISRDYSPNQYWFNIVFLWTIAFATLWFLGLILEAIIILVRREDTARRERIKKQSR</sequence>
<keyword evidence="1" id="KW-0812">Transmembrane</keyword>
<keyword evidence="1" id="KW-1133">Transmembrane helix</keyword>
<name>A0A381Y2D8_9ZZZZ</name>
<dbReference type="AlphaFoldDB" id="A0A381Y2D8"/>
<dbReference type="EMBL" id="UINC01017156">
    <property type="protein sequence ID" value="SVA70831.1"/>
    <property type="molecule type" value="Genomic_DNA"/>
</dbReference>
<feature type="transmembrane region" description="Helical" evidence="1">
    <location>
        <begin position="23"/>
        <end position="41"/>
    </location>
</feature>
<reference evidence="2" key="1">
    <citation type="submission" date="2018-05" db="EMBL/GenBank/DDBJ databases">
        <authorList>
            <person name="Lanie J.A."/>
            <person name="Ng W.-L."/>
            <person name="Kazmierczak K.M."/>
            <person name="Andrzejewski T.M."/>
            <person name="Davidsen T.M."/>
            <person name="Wayne K.J."/>
            <person name="Tettelin H."/>
            <person name="Glass J.I."/>
            <person name="Rusch D."/>
            <person name="Podicherti R."/>
            <person name="Tsui H.-C.T."/>
            <person name="Winkler M.E."/>
        </authorList>
    </citation>
    <scope>NUCLEOTIDE SEQUENCE</scope>
</reference>
<keyword evidence="1" id="KW-0472">Membrane</keyword>
<evidence type="ECO:0000256" key="1">
    <source>
        <dbReference type="SAM" id="Phobius"/>
    </source>
</evidence>
<accession>A0A381Y2D8</accession>
<feature type="transmembrane region" description="Helical" evidence="1">
    <location>
        <begin position="116"/>
        <end position="145"/>
    </location>
</feature>
<gene>
    <name evidence="2" type="ORF">METZ01_LOCUS123685</name>
</gene>